<dbReference type="EMBL" id="FNDO01000008">
    <property type="protein sequence ID" value="SDH57352.1"/>
    <property type="molecule type" value="Genomic_DNA"/>
</dbReference>
<sequence>MKPREFMTFGALFYLVLSDVYGLFRQRVILTGVRKYSYTFEELFSLQ</sequence>
<dbReference type="EMBL" id="FMYE01000026">
    <property type="protein sequence ID" value="SDB77713.1"/>
    <property type="molecule type" value="Genomic_DNA"/>
</dbReference>
<evidence type="ECO:0000313" key="2">
    <source>
        <dbReference type="EMBL" id="SDH57352.1"/>
    </source>
</evidence>
<accession>A0A1G8DI58</accession>
<dbReference type="Proteomes" id="UP000181870">
    <property type="component" value="Unassembled WGS sequence"/>
</dbReference>
<protein>
    <submittedName>
        <fullName evidence="2">Uncharacterized protein</fullName>
    </submittedName>
</protein>
<evidence type="ECO:0000313" key="1">
    <source>
        <dbReference type="EMBL" id="SDB77713.1"/>
    </source>
</evidence>
<organism evidence="2 3">
    <name type="scientific">Bacteroides ovatus</name>
    <dbReference type="NCBI Taxonomy" id="28116"/>
    <lineage>
        <taxon>Bacteria</taxon>
        <taxon>Pseudomonadati</taxon>
        <taxon>Bacteroidota</taxon>
        <taxon>Bacteroidia</taxon>
        <taxon>Bacteroidales</taxon>
        <taxon>Bacteroidaceae</taxon>
        <taxon>Bacteroides</taxon>
    </lineage>
</organism>
<dbReference type="AlphaFoldDB" id="A0A1G8DI58"/>
<name>A0A1G8DI58_BACOV</name>
<evidence type="ECO:0000313" key="4">
    <source>
        <dbReference type="Proteomes" id="UP000183670"/>
    </source>
</evidence>
<gene>
    <name evidence="1" type="ORF">SAMN05192581_102645</name>
    <name evidence="2" type="ORF">SAMN05192582_100855</name>
</gene>
<evidence type="ECO:0000313" key="3">
    <source>
        <dbReference type="Proteomes" id="UP000181870"/>
    </source>
</evidence>
<reference evidence="3 4" key="1">
    <citation type="submission" date="2016-10" db="EMBL/GenBank/DDBJ databases">
        <authorList>
            <person name="de Groot N.N."/>
        </authorList>
    </citation>
    <scope>NUCLEOTIDE SEQUENCE [LARGE SCALE GENOMIC DNA]</scope>
    <source>
        <strain evidence="1 4">NLAE-zl-C500</strain>
        <strain evidence="2 3">NLAE-zl-C57</strain>
    </source>
</reference>
<proteinExistence type="predicted"/>
<dbReference type="Proteomes" id="UP000183670">
    <property type="component" value="Unassembled WGS sequence"/>
</dbReference>